<sequence>MKSTLFTDFDKRAQEVRRYFLLLKNLEKGSIKLSMGNANNTKTKLINKEYLK</sequence>
<name>A0AAE3GP44_9CYAN</name>
<dbReference type="Proteomes" id="UP001204953">
    <property type="component" value="Unassembled WGS sequence"/>
</dbReference>
<organism evidence="1 2">
    <name type="scientific">Limnofasciculus baicalensis BBK-W-15</name>
    <dbReference type="NCBI Taxonomy" id="2699891"/>
    <lineage>
        <taxon>Bacteria</taxon>
        <taxon>Bacillati</taxon>
        <taxon>Cyanobacteriota</taxon>
        <taxon>Cyanophyceae</taxon>
        <taxon>Coleofasciculales</taxon>
        <taxon>Coleofasciculaceae</taxon>
        <taxon>Limnofasciculus</taxon>
        <taxon>Limnofasciculus baicalensis</taxon>
    </lineage>
</organism>
<reference evidence="1" key="1">
    <citation type="submission" date="2022-06" db="EMBL/GenBank/DDBJ databases">
        <title>New cyanobacteria of genus Symplocastrum in benthos of Lake Baikal.</title>
        <authorList>
            <person name="Sorokovikova E."/>
            <person name="Tikhonova I."/>
            <person name="Krasnopeev A."/>
            <person name="Evseev P."/>
            <person name="Gladkikh A."/>
            <person name="Belykh O."/>
        </authorList>
    </citation>
    <scope>NUCLEOTIDE SEQUENCE</scope>
    <source>
        <strain evidence="1">BBK-W-15</strain>
    </source>
</reference>
<evidence type="ECO:0000313" key="1">
    <source>
        <dbReference type="EMBL" id="MCP2728141.1"/>
    </source>
</evidence>
<accession>A0AAE3GP44</accession>
<gene>
    <name evidence="1" type="ORF">NJ959_06590</name>
</gene>
<protein>
    <submittedName>
        <fullName evidence="1">Uncharacterized protein</fullName>
    </submittedName>
</protein>
<dbReference type="AlphaFoldDB" id="A0AAE3GP44"/>
<evidence type="ECO:0000313" key="2">
    <source>
        <dbReference type="Proteomes" id="UP001204953"/>
    </source>
</evidence>
<proteinExistence type="predicted"/>
<keyword evidence="2" id="KW-1185">Reference proteome</keyword>
<comment type="caution">
    <text evidence="1">The sequence shown here is derived from an EMBL/GenBank/DDBJ whole genome shotgun (WGS) entry which is preliminary data.</text>
</comment>
<dbReference type="EMBL" id="JAMZMM010000041">
    <property type="protein sequence ID" value="MCP2728141.1"/>
    <property type="molecule type" value="Genomic_DNA"/>
</dbReference>